<comment type="pathway">
    <text evidence="1">Protein modification; protein glycosylation.</text>
</comment>
<dbReference type="PANTHER" id="PTHR10830:SF0">
    <property type="entry name" value="DOLICHYL-DIPHOSPHOOLIGOSACCHARIDE--PROTEIN GLYCOSYLTRANSFERASE 48 KDA SUBUNIT"/>
    <property type="match status" value="1"/>
</dbReference>
<evidence type="ECO:0000313" key="4">
    <source>
        <dbReference type="EMBL" id="THH06111.1"/>
    </source>
</evidence>
<dbReference type="GO" id="GO:0008250">
    <property type="term" value="C:oligosaccharyltransferase complex"/>
    <property type="evidence" value="ECO:0007669"/>
    <property type="project" value="TreeGrafter"/>
</dbReference>
<dbReference type="EMBL" id="SGPK01000215">
    <property type="protein sequence ID" value="THH06111.1"/>
    <property type="molecule type" value="Genomic_DNA"/>
</dbReference>
<dbReference type="PANTHER" id="PTHR10830">
    <property type="entry name" value="DOLICHYL-DIPHOSPHOOLIGOSACCHARIDE--PROTEIN GLYCOSYLTRANSFERASE 48 KDA SUBUNIT"/>
    <property type="match status" value="1"/>
</dbReference>
<evidence type="ECO:0000256" key="1">
    <source>
        <dbReference type="RuleBase" id="RU361142"/>
    </source>
</evidence>
<dbReference type="GO" id="GO:0018279">
    <property type="term" value="P:protein N-linked glycosylation via asparagine"/>
    <property type="evidence" value="ECO:0007669"/>
    <property type="project" value="UniProtKB-UniRule"/>
</dbReference>
<comment type="similarity">
    <text evidence="1">Belongs to the DDOST 48 kDa subunit family.</text>
</comment>
<comment type="subcellular location">
    <subcellularLocation>
        <location evidence="1">Endoplasmic reticulum membrane</location>
        <topology evidence="1">Single-pass type I membrane protein</topology>
    </subcellularLocation>
</comment>
<reference evidence="4 5" key="1">
    <citation type="submission" date="2019-02" db="EMBL/GenBank/DDBJ databases">
        <title>Genome sequencing of the rare red list fungi Phellinidium pouzarii.</title>
        <authorList>
            <person name="Buettner E."/>
            <person name="Kellner H."/>
        </authorList>
    </citation>
    <scope>NUCLEOTIDE SEQUENCE [LARGE SCALE GENOMIC DNA]</scope>
    <source>
        <strain evidence="4 5">DSM 108285</strain>
    </source>
</reference>
<name>A0A4S4L5F3_9AGAM</name>
<dbReference type="AlphaFoldDB" id="A0A4S4L5F3"/>
<dbReference type="OrthoDB" id="29105at2759"/>
<feature type="non-terminal residue" evidence="4">
    <location>
        <position position="457"/>
    </location>
</feature>
<organism evidence="4 5">
    <name type="scientific">Phellinidium pouzarii</name>
    <dbReference type="NCBI Taxonomy" id="167371"/>
    <lineage>
        <taxon>Eukaryota</taxon>
        <taxon>Fungi</taxon>
        <taxon>Dikarya</taxon>
        <taxon>Basidiomycota</taxon>
        <taxon>Agaricomycotina</taxon>
        <taxon>Agaricomycetes</taxon>
        <taxon>Hymenochaetales</taxon>
        <taxon>Hymenochaetaceae</taxon>
        <taxon>Phellinidium</taxon>
    </lineage>
</organism>
<comment type="caution">
    <text evidence="4">The sequence shown here is derived from an EMBL/GenBank/DDBJ whole genome shotgun (WGS) entry which is preliminary data.</text>
</comment>
<comment type="subunit">
    <text evidence="1">Component of the oligosaccharyltransferase (OST) complex.</text>
</comment>
<evidence type="ECO:0000256" key="2">
    <source>
        <dbReference type="SAM" id="MobiDB-lite"/>
    </source>
</evidence>
<evidence type="ECO:0000313" key="5">
    <source>
        <dbReference type="Proteomes" id="UP000308199"/>
    </source>
</evidence>
<keyword evidence="5" id="KW-1185">Reference proteome</keyword>
<keyword evidence="1" id="KW-0256">Endoplasmic reticulum</keyword>
<sequence>MTSVNNNPTYHSISSQANQYPSSLSPQSNFQFRKVYDVAHSINSVARERPPAASPHAGLLGSPILYPLMEAHGQLPERHQQLSPQNYPGGRRKLPSLHSILPSSESFTFLYPESSLRSSTSFTRFQSPTLEYQEHSDTITRTGNVDECMTVLPYANGSILSMASSSVILPSLGPSAGLSRKSKPKKVRALNSPRNCRSLRKANTLYSVNHLSVEFSINWISKKLDVRDTTELGESNMHSKSYEGAFFEASSADWRETTLRSAYTGILDDDAFDYELGRFRGLQEVKQQKITFSMRRWFALAVQLVALVATSYAKSSTGDSVLVVLEKDQSKDKFSTFFTGLEERGYELTFRDSKGRGPLIMEDDVPQFAHVILFAPTTKSYAPDITPQSLVDLMSSNVNIIFALSTTQTALTSLAAEFSLIVPPPQTPLISHFPARSPPYTTIPVSVPATHPVLQPN</sequence>
<accession>A0A4S4L5F3</accession>
<feature type="region of interest" description="Disordered" evidence="2">
    <location>
        <begin position="1"/>
        <end position="25"/>
    </location>
</feature>
<evidence type="ECO:0000259" key="3">
    <source>
        <dbReference type="Pfam" id="PF03345"/>
    </source>
</evidence>
<dbReference type="InterPro" id="IPR055457">
    <property type="entry name" value="OST48_N"/>
</dbReference>
<dbReference type="Pfam" id="PF03345">
    <property type="entry name" value="OST48_N"/>
    <property type="match status" value="1"/>
</dbReference>
<dbReference type="InterPro" id="IPR005013">
    <property type="entry name" value="DDOST_48_kDa_subunit"/>
</dbReference>
<dbReference type="Proteomes" id="UP000308199">
    <property type="component" value="Unassembled WGS sequence"/>
</dbReference>
<feature type="domain" description="OST48 N-terminal" evidence="3">
    <location>
        <begin position="321"/>
        <end position="443"/>
    </location>
</feature>
<gene>
    <name evidence="4" type="ORF">EW145_g4305</name>
</gene>
<proteinExistence type="inferred from homology"/>
<dbReference type="UniPathway" id="UPA00378"/>
<comment type="function">
    <text evidence="1">Subunit of the oligosaccharyl transferase (OST) complex that catalyzes the initial transfer of a defined glycan (Glc(3)Man(9)GlcNAc(2) in eukaryotes) from the lipid carrier dolichol-pyrophosphate to an asparagine residue within an Asn-X-Ser/Thr consensus motif in nascent polypeptide chains, the first step in protein N-glycosylation. N-glycosylation occurs cotranslationally and the complex associates with the Sec61 complex at the channel-forming translocon complex that mediates protein translocation across the endoplasmic reticulum (ER).</text>
</comment>
<protein>
    <recommendedName>
        <fullName evidence="1">Dolichyl-diphosphooligosaccharide--protein glycosyltransferase subunit WBP1</fullName>
        <shortName evidence="1">Oligosaccharyl transferase subunit WBP1</shortName>
    </recommendedName>
</protein>